<dbReference type="Gene3D" id="1.10.472.10">
    <property type="entry name" value="Cyclin-like"/>
    <property type="match status" value="1"/>
</dbReference>
<dbReference type="FunFam" id="1.10.472.10:FF:000101">
    <property type="entry name" value="Cyclin, putative"/>
    <property type="match status" value="1"/>
</dbReference>
<dbReference type="EMBL" id="BSYA01000034">
    <property type="protein sequence ID" value="GMG27368.1"/>
    <property type="molecule type" value="Genomic_DNA"/>
</dbReference>
<sequence>MVPENKDGLNNQAASETSIPEPPSIHPSFIQVFEVHARGIIGLERLMLEASGFDFRTRHPQKTLIKLARHYGLTSQSQVSNVAYRISQDLYRTFAPIKQTASTMAFTCLELAGRLLDQRIEAVELGVDYEKWKTSREEVMGKCSSRGSTSVGPHFPADRFLTVRIPLNKEAEAQGLPRYTHWVNESRDPKATNGAKSGKELALEKAGARLHPLTPVAANGERPRAGEKGRDGAVRFMLDTECADAEKARVSEYFKVEMEEYEVEE</sequence>
<reference evidence="2" key="1">
    <citation type="submission" date="2023-04" db="EMBL/GenBank/DDBJ databases">
        <title>Aspergillus oryzae NBRC 4228.</title>
        <authorList>
            <person name="Ichikawa N."/>
            <person name="Sato H."/>
            <person name="Tonouchi N."/>
        </authorList>
    </citation>
    <scope>NUCLEOTIDE SEQUENCE</scope>
    <source>
        <strain evidence="2">NBRC 4228</strain>
    </source>
</reference>
<dbReference type="CDD" id="cd20546">
    <property type="entry name" value="CYCLIN_SpCG1C_ScCTK2-like_rpt2"/>
    <property type="match status" value="1"/>
</dbReference>
<protein>
    <submittedName>
        <fullName evidence="2">Unnamed protein product</fullName>
    </submittedName>
</protein>
<proteinExistence type="predicted"/>
<evidence type="ECO:0000256" key="1">
    <source>
        <dbReference type="SAM" id="MobiDB-lite"/>
    </source>
</evidence>
<evidence type="ECO:0000313" key="3">
    <source>
        <dbReference type="Proteomes" id="UP001165205"/>
    </source>
</evidence>
<gene>
    <name evidence="2" type="ORF">Aory04_000401000</name>
</gene>
<organism evidence="2 3">
    <name type="scientific">Aspergillus oryzae</name>
    <name type="common">Yellow koji mold</name>
    <dbReference type="NCBI Taxonomy" id="5062"/>
    <lineage>
        <taxon>Eukaryota</taxon>
        <taxon>Fungi</taxon>
        <taxon>Dikarya</taxon>
        <taxon>Ascomycota</taxon>
        <taxon>Pezizomycotina</taxon>
        <taxon>Eurotiomycetes</taxon>
        <taxon>Eurotiomycetidae</taxon>
        <taxon>Eurotiales</taxon>
        <taxon>Aspergillaceae</taxon>
        <taxon>Aspergillus</taxon>
        <taxon>Aspergillus subgen. Circumdati</taxon>
    </lineage>
</organism>
<feature type="compositionally biased region" description="Polar residues" evidence="1">
    <location>
        <begin position="8"/>
        <end position="18"/>
    </location>
</feature>
<accession>A0AAN5BVJ5</accession>
<name>A0AAN5BVJ5_ASPOZ</name>
<feature type="region of interest" description="Disordered" evidence="1">
    <location>
        <begin position="1"/>
        <end position="22"/>
    </location>
</feature>
<dbReference type="SUPFAM" id="SSF47954">
    <property type="entry name" value="Cyclin-like"/>
    <property type="match status" value="1"/>
</dbReference>
<dbReference type="InterPro" id="IPR036915">
    <property type="entry name" value="Cyclin-like_sf"/>
</dbReference>
<dbReference type="AlphaFoldDB" id="A0AAN5BVJ5"/>
<dbReference type="Proteomes" id="UP001165205">
    <property type="component" value="Unassembled WGS sequence"/>
</dbReference>
<evidence type="ECO:0000313" key="2">
    <source>
        <dbReference type="EMBL" id="GMG27368.1"/>
    </source>
</evidence>
<comment type="caution">
    <text evidence="2">The sequence shown here is derived from an EMBL/GenBank/DDBJ whole genome shotgun (WGS) entry which is preliminary data.</text>
</comment>